<evidence type="ECO:0000259" key="1">
    <source>
        <dbReference type="Pfam" id="PF02538"/>
    </source>
</evidence>
<dbReference type="EMBL" id="CP030050">
    <property type="protein sequence ID" value="QOZ68327.1"/>
    <property type="molecule type" value="Genomic_DNA"/>
</dbReference>
<dbReference type="PANTHER" id="PTHR11365:SF23">
    <property type="entry name" value="HYPOTHETICAL 5-OXOPROLINASE (EUROFUNG)-RELATED"/>
    <property type="match status" value="1"/>
</dbReference>
<sequence length="593" mass="64221">MTPDQPKGESRIDPITAAVIQGALDNIAIEMGHKLMRMSYSSIIRESEDFGTALTDAEGSQLCECRMSTPLQSGPIPGYIRHLLKTMKERGDVIRPGDVIMHNDPYGGASHGPDVAFCVPVFHDDELVGFSATTAHHLDIGALSPGSCGIVDAVDTYAEGLQFKAVKVYDQGRRVDPVWYILEANLRAPHLVVGDMEAQIKAARIGADRYLELIGTWGLDKLRAAHADLMDYSERLMRDAIRALPDGDYGAVGHIDGYLDDPDPARKDMPLAVTLRIRGDSMVVDLTGTAPQIPDKPVNMPFEGTVDCAVWLTLRSILLDSVICGNIPQNEGLTRPITIVAPKGCLANPEFPAPVIARFCPGNQLADTLMKALAQVVPTKVSAGIGNLRIASFSGFKDGRHWVHMEILEGSYGGRAGLDGMDAVDTLYANTRNNPIEDIEMHLPLRVNRYELREGAVPAGRWRGGIGSVREFAFLNDGGFSIEGDGHKYRPWGYDGGHDGRTASITLVSDNQVAKDLVSKVSYLKARPGDRLICLGPCGGGYGNPLERDPEAVLHDVREGYFGPDTALGDYGVVVNETGVDLAATRAERLSRQ</sequence>
<dbReference type="GO" id="GO:0005829">
    <property type="term" value="C:cytosol"/>
    <property type="evidence" value="ECO:0007669"/>
    <property type="project" value="TreeGrafter"/>
</dbReference>
<dbReference type="Pfam" id="PF02538">
    <property type="entry name" value="Hydantoinase_B"/>
    <property type="match status" value="1"/>
</dbReference>
<dbReference type="GO" id="GO:0006749">
    <property type="term" value="P:glutathione metabolic process"/>
    <property type="evidence" value="ECO:0007669"/>
    <property type="project" value="TreeGrafter"/>
</dbReference>
<proteinExistence type="predicted"/>
<dbReference type="InterPro" id="IPR045079">
    <property type="entry name" value="Oxoprolinase-like"/>
</dbReference>
<organism evidence="2 3">
    <name type="scientific">Bradyrhizobium arachidis</name>
    <dbReference type="NCBI Taxonomy" id="858423"/>
    <lineage>
        <taxon>Bacteria</taxon>
        <taxon>Pseudomonadati</taxon>
        <taxon>Pseudomonadota</taxon>
        <taxon>Alphaproteobacteria</taxon>
        <taxon>Hyphomicrobiales</taxon>
        <taxon>Nitrobacteraceae</taxon>
        <taxon>Bradyrhizobium</taxon>
    </lineage>
</organism>
<dbReference type="GO" id="GO:0017168">
    <property type="term" value="F:5-oxoprolinase (ATP-hydrolyzing) activity"/>
    <property type="evidence" value="ECO:0007669"/>
    <property type="project" value="TreeGrafter"/>
</dbReference>
<dbReference type="RefSeq" id="WP_092216387.1">
    <property type="nucleotide sequence ID" value="NZ_CP030050.1"/>
</dbReference>
<evidence type="ECO:0000313" key="2">
    <source>
        <dbReference type="EMBL" id="QOZ68327.1"/>
    </source>
</evidence>
<dbReference type="InterPro" id="IPR003692">
    <property type="entry name" value="Hydantoinase_B"/>
</dbReference>
<dbReference type="Proteomes" id="UP000594015">
    <property type="component" value="Chromosome"/>
</dbReference>
<dbReference type="PANTHER" id="PTHR11365">
    <property type="entry name" value="5-OXOPROLINASE RELATED"/>
    <property type="match status" value="1"/>
</dbReference>
<dbReference type="AlphaFoldDB" id="A0AAE7NNU2"/>
<dbReference type="KEGG" id="barh:WN72_19965"/>
<accession>A0AAE7NNU2</accession>
<protein>
    <submittedName>
        <fullName evidence="2">Hydantoinase B/oxoprolinase family protein</fullName>
    </submittedName>
</protein>
<name>A0AAE7NNU2_9BRAD</name>
<evidence type="ECO:0000313" key="3">
    <source>
        <dbReference type="Proteomes" id="UP000594015"/>
    </source>
</evidence>
<reference evidence="2 3" key="1">
    <citation type="submission" date="2018-06" db="EMBL/GenBank/DDBJ databases">
        <title>Comparative genomics of Bradyrhizobium nodulating Arachidis hypogaea.</title>
        <authorList>
            <person name="Li Y."/>
        </authorList>
    </citation>
    <scope>NUCLEOTIDE SEQUENCE [LARGE SCALE GENOMIC DNA]</scope>
    <source>
        <strain evidence="2 3">CCBAU 051107</strain>
    </source>
</reference>
<gene>
    <name evidence="2" type="ORF">WN72_19965</name>
</gene>
<feature type="domain" description="Hydantoinase B/oxoprolinase" evidence="1">
    <location>
        <begin position="13"/>
        <end position="545"/>
    </location>
</feature>